<keyword evidence="2" id="KW-1185">Reference proteome</keyword>
<organism evidence="1 2">
    <name type="scientific">Pseudodesulfovibrio sediminis</name>
    <dbReference type="NCBI Taxonomy" id="2810563"/>
    <lineage>
        <taxon>Bacteria</taxon>
        <taxon>Pseudomonadati</taxon>
        <taxon>Thermodesulfobacteriota</taxon>
        <taxon>Desulfovibrionia</taxon>
        <taxon>Desulfovibrionales</taxon>
        <taxon>Desulfovibrionaceae</taxon>
    </lineage>
</organism>
<proteinExistence type="predicted"/>
<evidence type="ECO:0000313" key="2">
    <source>
        <dbReference type="Proteomes" id="UP001053296"/>
    </source>
</evidence>
<sequence>MHIFNQMFYKNEKRLPKDVELGYVINNESHPCVNVSIIRASEIKISLIGGRYEDTGI</sequence>
<gene>
    <name evidence="1" type="ORF">PSDVSF_11110</name>
</gene>
<reference evidence="1" key="1">
    <citation type="journal article" date="2022" name="Arch. Microbiol.">
        <title>Pseudodesulfovibrio sediminis sp. nov., a mesophilic and neutrophilic sulfate-reducing bacterium isolated from sediment of a brackish lake.</title>
        <authorList>
            <person name="Takahashi A."/>
            <person name="Kojima H."/>
            <person name="Watanabe M."/>
            <person name="Fukui M."/>
        </authorList>
    </citation>
    <scope>NUCLEOTIDE SEQUENCE</scope>
    <source>
        <strain evidence="1">SF6</strain>
    </source>
</reference>
<dbReference type="EMBL" id="AP024485">
    <property type="protein sequence ID" value="BCS87869.1"/>
    <property type="molecule type" value="Genomic_DNA"/>
</dbReference>
<evidence type="ECO:0000313" key="1">
    <source>
        <dbReference type="EMBL" id="BCS87869.1"/>
    </source>
</evidence>
<protein>
    <submittedName>
        <fullName evidence="1">Uncharacterized protein</fullName>
    </submittedName>
</protein>
<dbReference type="Proteomes" id="UP001053296">
    <property type="component" value="Chromosome"/>
</dbReference>
<name>A0ABN6ERW8_9BACT</name>
<accession>A0ABN6ERW8</accession>